<name>A0ABT0E2X4_9GAMM</name>
<dbReference type="Pfam" id="PF13417">
    <property type="entry name" value="GST_N_3"/>
    <property type="match status" value="1"/>
</dbReference>
<evidence type="ECO:0000256" key="1">
    <source>
        <dbReference type="SAM" id="MobiDB-lite"/>
    </source>
</evidence>
<gene>
    <name evidence="3" type="ORF">MU846_00375</name>
</gene>
<dbReference type="Gene3D" id="1.20.1050.10">
    <property type="match status" value="1"/>
</dbReference>
<dbReference type="SUPFAM" id="SSF47616">
    <property type="entry name" value="GST C-terminal domain-like"/>
    <property type="match status" value="1"/>
</dbReference>
<protein>
    <submittedName>
        <fullName evidence="3">Glutathione S-transferase family protein</fullName>
    </submittedName>
</protein>
<dbReference type="InterPro" id="IPR004045">
    <property type="entry name" value="Glutathione_S-Trfase_N"/>
</dbReference>
<evidence type="ECO:0000313" key="3">
    <source>
        <dbReference type="EMBL" id="MCK0536162.1"/>
    </source>
</evidence>
<organism evidence="3 4">
    <name type="scientific">Alcanivorax quisquiliarum</name>
    <dbReference type="NCBI Taxonomy" id="2933565"/>
    <lineage>
        <taxon>Bacteria</taxon>
        <taxon>Pseudomonadati</taxon>
        <taxon>Pseudomonadota</taxon>
        <taxon>Gammaproteobacteria</taxon>
        <taxon>Oceanospirillales</taxon>
        <taxon>Alcanivoracaceae</taxon>
        <taxon>Alcanivorax</taxon>
    </lineage>
</organism>
<accession>A0ABT0E2X4</accession>
<dbReference type="InterPro" id="IPR036282">
    <property type="entry name" value="Glutathione-S-Trfase_C_sf"/>
</dbReference>
<comment type="caution">
    <text evidence="3">The sequence shown here is derived from an EMBL/GenBank/DDBJ whole genome shotgun (WGS) entry which is preliminary data.</text>
</comment>
<dbReference type="Proteomes" id="UP001165524">
    <property type="component" value="Unassembled WGS sequence"/>
</dbReference>
<evidence type="ECO:0000259" key="2">
    <source>
        <dbReference type="Pfam" id="PF13417"/>
    </source>
</evidence>
<dbReference type="CDD" id="cd00299">
    <property type="entry name" value="GST_C_family"/>
    <property type="match status" value="1"/>
</dbReference>
<dbReference type="Gene3D" id="3.40.30.10">
    <property type="entry name" value="Glutaredoxin"/>
    <property type="match status" value="1"/>
</dbReference>
<dbReference type="EMBL" id="JALKII010000001">
    <property type="protein sequence ID" value="MCK0536162.1"/>
    <property type="molecule type" value="Genomic_DNA"/>
</dbReference>
<dbReference type="PANTHER" id="PTHR12289">
    <property type="entry name" value="METAXIN RELATED"/>
    <property type="match status" value="1"/>
</dbReference>
<dbReference type="SUPFAM" id="SSF52833">
    <property type="entry name" value="Thioredoxin-like"/>
    <property type="match status" value="1"/>
</dbReference>
<evidence type="ECO:0000313" key="4">
    <source>
        <dbReference type="Proteomes" id="UP001165524"/>
    </source>
</evidence>
<dbReference type="InterPro" id="IPR050931">
    <property type="entry name" value="Mito_Protein_Transport_Metaxin"/>
</dbReference>
<feature type="region of interest" description="Disordered" evidence="1">
    <location>
        <begin position="231"/>
        <end position="253"/>
    </location>
</feature>
<keyword evidence="4" id="KW-1185">Reference proteome</keyword>
<reference evidence="3" key="1">
    <citation type="submission" date="2022-04" db="EMBL/GenBank/DDBJ databases">
        <title>Alcanivorax sp. CY1518 draft genome sequence.</title>
        <authorList>
            <person name="Zhao G."/>
            <person name="An M."/>
        </authorList>
    </citation>
    <scope>NUCLEOTIDE SEQUENCE</scope>
    <source>
        <strain evidence="3">CY1518</strain>
    </source>
</reference>
<dbReference type="InterPro" id="IPR036249">
    <property type="entry name" value="Thioredoxin-like_sf"/>
</dbReference>
<dbReference type="RefSeq" id="WP_246947121.1">
    <property type="nucleotide sequence ID" value="NZ_JALKII010000001.1"/>
</dbReference>
<dbReference type="CDD" id="cd00570">
    <property type="entry name" value="GST_N_family"/>
    <property type="match status" value="1"/>
</dbReference>
<proteinExistence type="predicted"/>
<sequence>MTRQYRIYGLEMSPYSIKVRSWFRYKQLPHEWIGRSMERMPEFQSLARLPLVPLVQCPDGEVMQDSTPIIEWLEARHPAPPTQPASPLLAFLSALIEEYADEWLNKPMFHYRWSRPADCASAALRIAREQLPGQPDEQLANMVAFLQQRMVPRLSLVGSSAETGPLIEQSFRQLLVRLEPLLAKRAYLFGARPCLADFGLYGQLQQLASDPTPAALMKEHAPATLAWLARMDSPPAGTDTGGSSAPKDNPHADTEFDSEAALLADLEPLLREQVLGYYLPWAQANEQAVAAGEEHFSVALPGGLFTQQPQKYHARSLAMLRQRRAAVTVPLPDWLPAF</sequence>
<dbReference type="PANTHER" id="PTHR12289:SF67">
    <property type="match status" value="1"/>
</dbReference>
<feature type="domain" description="GST N-terminal" evidence="2">
    <location>
        <begin position="8"/>
        <end position="81"/>
    </location>
</feature>